<gene>
    <name evidence="6" type="ORF">BDFB_003969</name>
</gene>
<comment type="caution">
    <text evidence="6">The sequence shown here is derived from an EMBL/GenBank/DDBJ whole genome shotgun (WGS) entry which is preliminary data.</text>
</comment>
<evidence type="ECO:0000313" key="7">
    <source>
        <dbReference type="Proteomes" id="UP000292052"/>
    </source>
</evidence>
<dbReference type="Proteomes" id="UP000292052">
    <property type="component" value="Unassembled WGS sequence"/>
</dbReference>
<keyword evidence="2 5" id="KW-0812">Transmembrane</keyword>
<sequence>MNLNWSNRVIKYVLFIFNLLFVFSILLSLIFIMEFSAGIAGYVLRDNTASYLEKKLEDTMKKYDFNENTTSAVTIMWDTIQSD</sequence>
<evidence type="ECO:0000313" key="6">
    <source>
        <dbReference type="EMBL" id="RZC35976.1"/>
    </source>
</evidence>
<feature type="transmembrane region" description="Helical" evidence="5">
    <location>
        <begin position="12"/>
        <end position="44"/>
    </location>
</feature>
<dbReference type="OrthoDB" id="10033535at2759"/>
<accession>A0A482VTD7</accession>
<evidence type="ECO:0000256" key="5">
    <source>
        <dbReference type="SAM" id="Phobius"/>
    </source>
</evidence>
<dbReference type="EMBL" id="QDEB01066426">
    <property type="protein sequence ID" value="RZC35976.1"/>
    <property type="molecule type" value="Genomic_DNA"/>
</dbReference>
<dbReference type="InterPro" id="IPR018499">
    <property type="entry name" value="Tetraspanin/Peripherin"/>
</dbReference>
<feature type="non-terminal residue" evidence="6">
    <location>
        <position position="83"/>
    </location>
</feature>
<name>A0A482VTD7_ASBVE</name>
<evidence type="ECO:0000256" key="4">
    <source>
        <dbReference type="ARBA" id="ARBA00023136"/>
    </source>
</evidence>
<dbReference type="Pfam" id="PF00335">
    <property type="entry name" value="Tetraspanin"/>
    <property type="match status" value="1"/>
</dbReference>
<organism evidence="6 7">
    <name type="scientific">Asbolus verrucosus</name>
    <name type="common">Desert ironclad beetle</name>
    <dbReference type="NCBI Taxonomy" id="1661398"/>
    <lineage>
        <taxon>Eukaryota</taxon>
        <taxon>Metazoa</taxon>
        <taxon>Ecdysozoa</taxon>
        <taxon>Arthropoda</taxon>
        <taxon>Hexapoda</taxon>
        <taxon>Insecta</taxon>
        <taxon>Pterygota</taxon>
        <taxon>Neoptera</taxon>
        <taxon>Endopterygota</taxon>
        <taxon>Coleoptera</taxon>
        <taxon>Polyphaga</taxon>
        <taxon>Cucujiformia</taxon>
        <taxon>Tenebrionidae</taxon>
        <taxon>Pimeliinae</taxon>
        <taxon>Asbolus</taxon>
    </lineage>
</organism>
<proteinExistence type="predicted"/>
<protein>
    <submittedName>
        <fullName evidence="6">Tetraspannin domain containing protein</fullName>
    </submittedName>
</protein>
<evidence type="ECO:0000256" key="2">
    <source>
        <dbReference type="ARBA" id="ARBA00022692"/>
    </source>
</evidence>
<reference evidence="6 7" key="1">
    <citation type="submission" date="2017-03" db="EMBL/GenBank/DDBJ databases">
        <title>Genome of the blue death feigning beetle - Asbolus verrucosus.</title>
        <authorList>
            <person name="Rider S.D."/>
        </authorList>
    </citation>
    <scope>NUCLEOTIDE SEQUENCE [LARGE SCALE GENOMIC DNA]</scope>
    <source>
        <strain evidence="6">Butters</strain>
        <tissue evidence="6">Head and leg muscle</tissue>
    </source>
</reference>
<keyword evidence="4 5" id="KW-0472">Membrane</keyword>
<evidence type="ECO:0000256" key="3">
    <source>
        <dbReference type="ARBA" id="ARBA00022989"/>
    </source>
</evidence>
<keyword evidence="3 5" id="KW-1133">Transmembrane helix</keyword>
<dbReference type="GO" id="GO:0016020">
    <property type="term" value="C:membrane"/>
    <property type="evidence" value="ECO:0007669"/>
    <property type="project" value="UniProtKB-SubCell"/>
</dbReference>
<comment type="subcellular location">
    <subcellularLocation>
        <location evidence="1">Membrane</location>
        <topology evidence="1">Multi-pass membrane protein</topology>
    </subcellularLocation>
</comment>
<evidence type="ECO:0000256" key="1">
    <source>
        <dbReference type="ARBA" id="ARBA00004141"/>
    </source>
</evidence>
<dbReference type="AlphaFoldDB" id="A0A482VTD7"/>
<keyword evidence="7" id="KW-1185">Reference proteome</keyword>